<accession>A0AA37LT00</accession>
<keyword evidence="1" id="KW-0732">Signal</keyword>
<keyword evidence="3" id="KW-1185">Reference proteome</keyword>
<dbReference type="Proteomes" id="UP001055172">
    <property type="component" value="Unassembled WGS sequence"/>
</dbReference>
<organism evidence="2 3">
    <name type="scientific">Colletotrichum liriopes</name>
    <dbReference type="NCBI Taxonomy" id="708192"/>
    <lineage>
        <taxon>Eukaryota</taxon>
        <taxon>Fungi</taxon>
        <taxon>Dikarya</taxon>
        <taxon>Ascomycota</taxon>
        <taxon>Pezizomycotina</taxon>
        <taxon>Sordariomycetes</taxon>
        <taxon>Hypocreomycetidae</taxon>
        <taxon>Glomerellales</taxon>
        <taxon>Glomerellaceae</taxon>
        <taxon>Colletotrichum</taxon>
        <taxon>Colletotrichum spaethianum species complex</taxon>
    </lineage>
</organism>
<gene>
    <name evidence="2" type="ORF">ColLi_05726</name>
</gene>
<feature type="signal peptide" evidence="1">
    <location>
        <begin position="1"/>
        <end position="22"/>
    </location>
</feature>
<reference evidence="2 3" key="1">
    <citation type="submission" date="2021-07" db="EMBL/GenBank/DDBJ databases">
        <title>Genome data of Colletotrichum spaethianum.</title>
        <authorList>
            <person name="Utami Y.D."/>
            <person name="Hiruma K."/>
        </authorList>
    </citation>
    <scope>NUCLEOTIDE SEQUENCE [LARGE SCALE GENOMIC DNA]</scope>
    <source>
        <strain evidence="2 3">MAFF 242679</strain>
    </source>
</reference>
<evidence type="ECO:0000313" key="3">
    <source>
        <dbReference type="Proteomes" id="UP001055172"/>
    </source>
</evidence>
<evidence type="ECO:0000256" key="1">
    <source>
        <dbReference type="SAM" id="SignalP"/>
    </source>
</evidence>
<dbReference type="AlphaFoldDB" id="A0AA37LT00"/>
<name>A0AA37LT00_9PEZI</name>
<evidence type="ECO:0000313" key="2">
    <source>
        <dbReference type="EMBL" id="GJC82888.1"/>
    </source>
</evidence>
<protein>
    <submittedName>
        <fullName evidence="2">Uncharacterized protein</fullName>
    </submittedName>
</protein>
<feature type="chain" id="PRO_5041345445" evidence="1">
    <location>
        <begin position="23"/>
        <end position="143"/>
    </location>
</feature>
<dbReference type="EMBL" id="BPPX01000010">
    <property type="protein sequence ID" value="GJC82888.1"/>
    <property type="molecule type" value="Genomic_DNA"/>
</dbReference>
<proteinExistence type="predicted"/>
<sequence>MLLAASAALFSTFLSSVVSGLALPWFNVDPATAIGEEERRNFEFPKEMDLMEELVRRAERYCPGAHGEDKNECYWKLRGHGRGTRTTTHPPLCECSDLSAPRSDGGVLDGGDGRLTCEEERVKVVCQRFFTAGDWCQPSTRLW</sequence>
<comment type="caution">
    <text evidence="2">The sequence shown here is derived from an EMBL/GenBank/DDBJ whole genome shotgun (WGS) entry which is preliminary data.</text>
</comment>